<feature type="region of interest" description="Disordered" evidence="1">
    <location>
        <begin position="94"/>
        <end position="118"/>
    </location>
</feature>
<feature type="compositionally biased region" description="Basic residues" evidence="1">
    <location>
        <begin position="35"/>
        <end position="46"/>
    </location>
</feature>
<feature type="compositionally biased region" description="Basic and acidic residues" evidence="1">
    <location>
        <begin position="63"/>
        <end position="72"/>
    </location>
</feature>
<sequence length="118" mass="12744">MFFNCFAAKEDAVLLAYAERAAQAIARFFATGPRRMARPAARHQRRTGAAQPGDRARLPVPPADDRGHRPDQHLFPGRALALLTGVLTSPLSRWSALDGARPPPAILDETAAGPPDPR</sequence>
<evidence type="ECO:0000313" key="2">
    <source>
        <dbReference type="EMBL" id="SFO86073.1"/>
    </source>
</evidence>
<gene>
    <name evidence="2" type="ORF">SAMN05421854_103258</name>
</gene>
<accession>A0A1I5KML3</accession>
<dbReference type="EMBL" id="FOWC01000003">
    <property type="protein sequence ID" value="SFO86073.1"/>
    <property type="molecule type" value="Genomic_DNA"/>
</dbReference>
<evidence type="ECO:0000256" key="1">
    <source>
        <dbReference type="SAM" id="MobiDB-lite"/>
    </source>
</evidence>
<proteinExistence type="predicted"/>
<name>A0A1I5KML3_9PSEU</name>
<feature type="region of interest" description="Disordered" evidence="1">
    <location>
        <begin position="35"/>
        <end position="73"/>
    </location>
</feature>
<dbReference type="Proteomes" id="UP000199137">
    <property type="component" value="Unassembled WGS sequence"/>
</dbReference>
<reference evidence="2 3" key="1">
    <citation type="submission" date="2016-10" db="EMBL/GenBank/DDBJ databases">
        <authorList>
            <person name="de Groot N.N."/>
        </authorList>
    </citation>
    <scope>NUCLEOTIDE SEQUENCE [LARGE SCALE GENOMIC DNA]</scope>
    <source>
        <strain evidence="2 3">DSM 44637</strain>
    </source>
</reference>
<organism evidence="2 3">
    <name type="scientific">Amycolatopsis rubida</name>
    <dbReference type="NCBI Taxonomy" id="112413"/>
    <lineage>
        <taxon>Bacteria</taxon>
        <taxon>Bacillati</taxon>
        <taxon>Actinomycetota</taxon>
        <taxon>Actinomycetes</taxon>
        <taxon>Pseudonocardiales</taxon>
        <taxon>Pseudonocardiaceae</taxon>
        <taxon>Amycolatopsis</taxon>
    </lineage>
</organism>
<dbReference type="AlphaFoldDB" id="A0A1I5KML3"/>
<dbReference type="STRING" id="112413.SAMN05421854_103258"/>
<protein>
    <submittedName>
        <fullName evidence="2">Uncharacterized protein</fullName>
    </submittedName>
</protein>
<evidence type="ECO:0000313" key="3">
    <source>
        <dbReference type="Proteomes" id="UP000199137"/>
    </source>
</evidence>